<accession>A0AAD9NVB0</accession>
<comment type="similarity">
    <text evidence="4">Belongs to the NDUFAF3 family.</text>
</comment>
<evidence type="ECO:0000313" key="6">
    <source>
        <dbReference type="Proteomes" id="UP001209878"/>
    </source>
</evidence>
<sequence>MDDDGDVNPGTTTVEILNKEQDEGIFFEAYSQIGFLLSSGIRVMGPCAVFPKSILHWNVSGAKDIDEDSLSLFTILEPKIDLLLLGVGERENLAKVNSNLILYLRSKRINVEILTTDQALSTFNFLNSEKRYVAAALIPPSYVDEDDDDIFRSASIGSDDYVMRSDMFDVPDVDEEELKQIYEGPKKAMEQLGRILPRPFESAKKDDKDGQY</sequence>
<dbReference type="CDD" id="cd05125">
    <property type="entry name" value="Mth938_2P1-like"/>
    <property type="match status" value="1"/>
</dbReference>
<comment type="caution">
    <text evidence="5">The sequence shown here is derived from an EMBL/GenBank/DDBJ whole genome shotgun (WGS) entry which is preliminary data.</text>
</comment>
<reference evidence="5" key="1">
    <citation type="journal article" date="2023" name="Mol. Biol. Evol.">
        <title>Third-Generation Sequencing Reveals the Adaptive Role of the Epigenome in Three Deep-Sea Polychaetes.</title>
        <authorList>
            <person name="Perez M."/>
            <person name="Aroh O."/>
            <person name="Sun Y."/>
            <person name="Lan Y."/>
            <person name="Juniper S.K."/>
            <person name="Young C.R."/>
            <person name="Angers B."/>
            <person name="Qian P.Y."/>
        </authorList>
    </citation>
    <scope>NUCLEOTIDE SEQUENCE</scope>
    <source>
        <strain evidence="5">R07B-5</strain>
    </source>
</reference>
<keyword evidence="6" id="KW-1185">Reference proteome</keyword>
<protein>
    <recommendedName>
        <fullName evidence="2">NADH dehydrogenase [ubiquinone] 1 alpha subcomplex assembly factor 3</fullName>
    </recommendedName>
</protein>
<dbReference type="GO" id="GO:0005743">
    <property type="term" value="C:mitochondrial inner membrane"/>
    <property type="evidence" value="ECO:0007669"/>
    <property type="project" value="TreeGrafter"/>
</dbReference>
<evidence type="ECO:0000313" key="5">
    <source>
        <dbReference type="EMBL" id="KAK2182111.1"/>
    </source>
</evidence>
<dbReference type="AlphaFoldDB" id="A0AAD9NVB0"/>
<dbReference type="Pfam" id="PF04430">
    <property type="entry name" value="DUF498"/>
    <property type="match status" value="1"/>
</dbReference>
<evidence type="ECO:0000256" key="3">
    <source>
        <dbReference type="ARBA" id="ARBA00023128"/>
    </source>
</evidence>
<dbReference type="SUPFAM" id="SSF64076">
    <property type="entry name" value="MTH938-like"/>
    <property type="match status" value="1"/>
</dbReference>
<dbReference type="PANTHER" id="PTHR21192">
    <property type="entry name" value="NUCLEAR PROTEIN E3-3"/>
    <property type="match status" value="1"/>
</dbReference>
<dbReference type="Gene3D" id="3.40.1230.10">
    <property type="entry name" value="MTH938-like"/>
    <property type="match status" value="1"/>
</dbReference>
<dbReference type="InterPro" id="IPR007523">
    <property type="entry name" value="NDUFAF3/AAMDC"/>
</dbReference>
<proteinExistence type="inferred from homology"/>
<evidence type="ECO:0000256" key="4">
    <source>
        <dbReference type="ARBA" id="ARBA00049984"/>
    </source>
</evidence>
<dbReference type="InterPro" id="IPR034095">
    <property type="entry name" value="NDUF3"/>
</dbReference>
<evidence type="ECO:0000256" key="1">
    <source>
        <dbReference type="ARBA" id="ARBA00004173"/>
    </source>
</evidence>
<name>A0AAD9NVB0_RIDPI</name>
<dbReference type="EMBL" id="JAODUO010000366">
    <property type="protein sequence ID" value="KAK2182111.1"/>
    <property type="molecule type" value="Genomic_DNA"/>
</dbReference>
<keyword evidence="3" id="KW-0496">Mitochondrion</keyword>
<dbReference type="InterPro" id="IPR036748">
    <property type="entry name" value="MTH938-like_sf"/>
</dbReference>
<comment type="subcellular location">
    <subcellularLocation>
        <location evidence="1">Mitochondrion</location>
    </subcellularLocation>
</comment>
<dbReference type="PANTHER" id="PTHR21192:SF2">
    <property type="entry name" value="NADH DEHYDROGENASE [UBIQUINONE] 1 ALPHA SUBCOMPLEX ASSEMBLY FACTOR 3"/>
    <property type="match status" value="1"/>
</dbReference>
<dbReference type="GO" id="GO:0032981">
    <property type="term" value="P:mitochondrial respiratory chain complex I assembly"/>
    <property type="evidence" value="ECO:0007669"/>
    <property type="project" value="InterPro"/>
</dbReference>
<dbReference type="Proteomes" id="UP001209878">
    <property type="component" value="Unassembled WGS sequence"/>
</dbReference>
<organism evidence="5 6">
    <name type="scientific">Ridgeia piscesae</name>
    <name type="common">Tubeworm</name>
    <dbReference type="NCBI Taxonomy" id="27915"/>
    <lineage>
        <taxon>Eukaryota</taxon>
        <taxon>Metazoa</taxon>
        <taxon>Spiralia</taxon>
        <taxon>Lophotrochozoa</taxon>
        <taxon>Annelida</taxon>
        <taxon>Polychaeta</taxon>
        <taxon>Sedentaria</taxon>
        <taxon>Canalipalpata</taxon>
        <taxon>Sabellida</taxon>
        <taxon>Siboglinidae</taxon>
        <taxon>Ridgeia</taxon>
    </lineage>
</organism>
<gene>
    <name evidence="5" type="ORF">NP493_366g02006</name>
</gene>
<evidence type="ECO:0000256" key="2">
    <source>
        <dbReference type="ARBA" id="ARBA00021776"/>
    </source>
</evidence>